<feature type="compositionally biased region" description="Polar residues" evidence="1">
    <location>
        <begin position="105"/>
        <end position="116"/>
    </location>
</feature>
<name>A0A4P8XXC7_9FIRM</name>
<proteinExistence type="predicted"/>
<protein>
    <submittedName>
        <fullName evidence="2">Uncharacterized protein</fullName>
    </submittedName>
</protein>
<accession>A0A4P8XXC7</accession>
<evidence type="ECO:0000313" key="3">
    <source>
        <dbReference type="Proteomes" id="UP000301475"/>
    </source>
</evidence>
<feature type="compositionally biased region" description="Basic residues" evidence="1">
    <location>
        <begin position="122"/>
        <end position="133"/>
    </location>
</feature>
<gene>
    <name evidence="2" type="ORF">E5Z56_05275</name>
</gene>
<dbReference type="KEGG" id="ruj:E5Z56_05275"/>
<dbReference type="Proteomes" id="UP000301475">
    <property type="component" value="Chromosome"/>
</dbReference>
<reference evidence="2 3" key="1">
    <citation type="submission" date="2019-04" db="EMBL/GenBank/DDBJ databases">
        <authorList>
            <person name="Embree M."/>
            <person name="Gaffney J.R."/>
        </authorList>
    </citation>
    <scope>NUCLEOTIDE SEQUENCE [LARGE SCALE GENOMIC DNA]</scope>
    <source>
        <strain evidence="2 3">JE7A12</strain>
    </source>
</reference>
<evidence type="ECO:0000256" key="1">
    <source>
        <dbReference type="SAM" id="MobiDB-lite"/>
    </source>
</evidence>
<dbReference type="EMBL" id="CP039381">
    <property type="protein sequence ID" value="QCT06809.1"/>
    <property type="molecule type" value="Genomic_DNA"/>
</dbReference>
<organism evidence="2 3">
    <name type="scientific">Ruminococcus bovis</name>
    <dbReference type="NCBI Taxonomy" id="2564099"/>
    <lineage>
        <taxon>Bacteria</taxon>
        <taxon>Bacillati</taxon>
        <taxon>Bacillota</taxon>
        <taxon>Clostridia</taxon>
        <taxon>Eubacteriales</taxon>
        <taxon>Oscillospiraceae</taxon>
        <taxon>Ruminococcus</taxon>
    </lineage>
</organism>
<sequence length="262" mass="29271">MSKTLRSAEPPQHTEWRAKNITDNITLKNRAGRYIRKIGKEIQSVLDDYDRADITDKMDAGIGNYLPDATDSSGATEGSDGLKTDVKIKEIKSYDGRVFYNSQYESAESASGSETQKSGVKTGKKKRKKRSKNRIPVVNPDGQSPGVSTGKGKVKIVSPKIVEHRTFYLAGNKYRCFINSPNDYEKVFIQYFAGRDDDKQDSLVVRNLKLEGSPRIEVNSEKIGPISLKKGINTLYVEFSNNEIMAVVPVFSMEVSDEKQSN</sequence>
<dbReference type="AlphaFoldDB" id="A0A4P8XXC7"/>
<keyword evidence="3" id="KW-1185">Reference proteome</keyword>
<feature type="region of interest" description="Disordered" evidence="1">
    <location>
        <begin position="105"/>
        <end position="151"/>
    </location>
</feature>
<dbReference type="RefSeq" id="WP_138156893.1">
    <property type="nucleotide sequence ID" value="NZ_CP039381.1"/>
</dbReference>
<evidence type="ECO:0000313" key="2">
    <source>
        <dbReference type="EMBL" id="QCT06809.1"/>
    </source>
</evidence>